<dbReference type="PANTHER" id="PTHR12318:SF0">
    <property type="entry name" value="ACYL-COENZYME A DIPHOSPHATASE NUDT19"/>
    <property type="match status" value="1"/>
</dbReference>
<name>A0ABQ2R7D9_9ACTN</name>
<evidence type="ECO:0000256" key="4">
    <source>
        <dbReference type="ARBA" id="ARBA00022801"/>
    </source>
</evidence>
<evidence type="ECO:0000256" key="6">
    <source>
        <dbReference type="ARBA" id="ARBA00023211"/>
    </source>
</evidence>
<evidence type="ECO:0000256" key="3">
    <source>
        <dbReference type="ARBA" id="ARBA00022723"/>
    </source>
</evidence>
<keyword evidence="10" id="KW-1185">Reference proteome</keyword>
<feature type="region of interest" description="Disordered" evidence="7">
    <location>
        <begin position="42"/>
        <end position="61"/>
    </location>
</feature>
<dbReference type="PROSITE" id="PS51462">
    <property type="entry name" value="NUDIX"/>
    <property type="match status" value="1"/>
</dbReference>
<keyword evidence="3" id="KW-0479">Metal-binding</keyword>
<evidence type="ECO:0000256" key="7">
    <source>
        <dbReference type="SAM" id="MobiDB-lite"/>
    </source>
</evidence>
<protein>
    <recommendedName>
        <fullName evidence="8">Nudix hydrolase domain-containing protein</fullName>
    </recommendedName>
</protein>
<keyword evidence="5" id="KW-0460">Magnesium</keyword>
<organism evidence="9 10">
    <name type="scientific">Streptosporangium pseudovulgare</name>
    <dbReference type="NCBI Taxonomy" id="35765"/>
    <lineage>
        <taxon>Bacteria</taxon>
        <taxon>Bacillati</taxon>
        <taxon>Actinomycetota</taxon>
        <taxon>Actinomycetes</taxon>
        <taxon>Streptosporangiales</taxon>
        <taxon>Streptosporangiaceae</taxon>
        <taxon>Streptosporangium</taxon>
    </lineage>
</organism>
<dbReference type="RefSeq" id="WP_189248622.1">
    <property type="nucleotide sequence ID" value="NZ_BMQJ01000012.1"/>
</dbReference>
<evidence type="ECO:0000313" key="10">
    <source>
        <dbReference type="Proteomes" id="UP000611554"/>
    </source>
</evidence>
<comment type="cofactor">
    <cofactor evidence="1">
        <name>Mn(2+)</name>
        <dbReference type="ChEBI" id="CHEBI:29035"/>
    </cofactor>
</comment>
<proteinExistence type="predicted"/>
<evidence type="ECO:0000256" key="1">
    <source>
        <dbReference type="ARBA" id="ARBA00001936"/>
    </source>
</evidence>
<evidence type="ECO:0000259" key="8">
    <source>
        <dbReference type="PROSITE" id="PS51462"/>
    </source>
</evidence>
<dbReference type="PANTHER" id="PTHR12318">
    <property type="entry name" value="TESTOSTERONE-REGULATED PROTEIN RP2"/>
    <property type="match status" value="1"/>
</dbReference>
<dbReference type="Gene3D" id="3.90.79.10">
    <property type="entry name" value="Nucleoside Triphosphate Pyrophosphohydrolase"/>
    <property type="match status" value="1"/>
</dbReference>
<dbReference type="InterPro" id="IPR000086">
    <property type="entry name" value="NUDIX_hydrolase_dom"/>
</dbReference>
<dbReference type="CDD" id="cd18870">
    <property type="entry name" value="NUDIX_AcylCoAdiphos_Nudt19"/>
    <property type="match status" value="1"/>
</dbReference>
<dbReference type="EMBL" id="BMQJ01000012">
    <property type="protein sequence ID" value="GGQ11470.1"/>
    <property type="molecule type" value="Genomic_DNA"/>
</dbReference>
<dbReference type="InterPro" id="IPR015797">
    <property type="entry name" value="NUDIX_hydrolase-like_dom_sf"/>
</dbReference>
<dbReference type="Proteomes" id="UP000611554">
    <property type="component" value="Unassembled WGS sequence"/>
</dbReference>
<keyword evidence="4" id="KW-0378">Hydrolase</keyword>
<comment type="cofactor">
    <cofactor evidence="2">
        <name>Mg(2+)</name>
        <dbReference type="ChEBI" id="CHEBI:18420"/>
    </cofactor>
</comment>
<evidence type="ECO:0000313" key="9">
    <source>
        <dbReference type="EMBL" id="GGQ11470.1"/>
    </source>
</evidence>
<evidence type="ECO:0000256" key="2">
    <source>
        <dbReference type="ARBA" id="ARBA00001946"/>
    </source>
</evidence>
<dbReference type="SUPFAM" id="SSF55811">
    <property type="entry name" value="Nudix"/>
    <property type="match status" value="1"/>
</dbReference>
<dbReference type="InterPro" id="IPR039121">
    <property type="entry name" value="NUDT19"/>
</dbReference>
<sequence>MGGFPLSGADGERARDILAGRARPAPARDAATVVLLREGAEGAEGIEGTEDGENAGGAGGPEGGGVEVYLLRRKAAMAFAAGAYVFPGGAVDPRDADHAVAWAGPSPAEWGEIFGADEKLARGLVCAAVRETFEESGVLLAGSSATSVVADTTGDDWEADRLALIDRSLSFADFLAGRGLVLRSDLLRPWAHWITPVVEPRRFDTRFFVAALPAGQRTRDVGGEADQVTWARPADALAGARDGRIFLMPPTYRTLGELAGYATVAGVLAVRREIVTLMPEVAEVDGELCLVLDGEYFRQGRR</sequence>
<accession>A0ABQ2R7D9</accession>
<comment type="caution">
    <text evidence="9">The sequence shown here is derived from an EMBL/GenBank/DDBJ whole genome shotgun (WGS) entry which is preliminary data.</text>
</comment>
<keyword evidence="6" id="KW-0464">Manganese</keyword>
<evidence type="ECO:0000256" key="5">
    <source>
        <dbReference type="ARBA" id="ARBA00022842"/>
    </source>
</evidence>
<gene>
    <name evidence="9" type="ORF">GCM10010140_47050</name>
</gene>
<reference evidence="10" key="1">
    <citation type="journal article" date="2019" name="Int. J. Syst. Evol. Microbiol.">
        <title>The Global Catalogue of Microorganisms (GCM) 10K type strain sequencing project: providing services to taxonomists for standard genome sequencing and annotation.</title>
        <authorList>
            <consortium name="The Broad Institute Genomics Platform"/>
            <consortium name="The Broad Institute Genome Sequencing Center for Infectious Disease"/>
            <person name="Wu L."/>
            <person name="Ma J."/>
        </authorList>
    </citation>
    <scope>NUCLEOTIDE SEQUENCE [LARGE SCALE GENOMIC DNA]</scope>
    <source>
        <strain evidence="10">JCM 3115</strain>
    </source>
</reference>
<feature type="domain" description="Nudix hydrolase" evidence="8">
    <location>
        <begin position="26"/>
        <end position="253"/>
    </location>
</feature>